<dbReference type="AlphaFoldDB" id="A0A1D9G0B2"/>
<evidence type="ECO:0000313" key="3">
    <source>
        <dbReference type="Proteomes" id="UP000176944"/>
    </source>
</evidence>
<keyword evidence="1" id="KW-1133">Transmembrane helix</keyword>
<feature type="transmembrane region" description="Helical" evidence="1">
    <location>
        <begin position="24"/>
        <end position="45"/>
    </location>
</feature>
<dbReference type="Proteomes" id="UP000176944">
    <property type="component" value="Chromosome"/>
</dbReference>
<evidence type="ECO:0000313" key="2">
    <source>
        <dbReference type="EMBL" id="AOY80850.1"/>
    </source>
</evidence>
<gene>
    <name evidence="2" type="ORF">BJP36_13950</name>
</gene>
<keyword evidence="1" id="KW-0812">Transmembrane</keyword>
<organism evidence="2 3">
    <name type="scientific">Moorena producens (strain JHB)</name>
    <dbReference type="NCBI Taxonomy" id="1454205"/>
    <lineage>
        <taxon>Bacteria</taxon>
        <taxon>Bacillati</taxon>
        <taxon>Cyanobacteriota</taxon>
        <taxon>Cyanophyceae</taxon>
        <taxon>Coleofasciculales</taxon>
        <taxon>Coleofasciculaceae</taxon>
        <taxon>Moorena</taxon>
    </lineage>
</organism>
<dbReference type="EMBL" id="CP017708">
    <property type="protein sequence ID" value="AOY80850.1"/>
    <property type="molecule type" value="Genomic_DNA"/>
</dbReference>
<proteinExistence type="predicted"/>
<protein>
    <submittedName>
        <fullName evidence="2">Uncharacterized protein</fullName>
    </submittedName>
</protein>
<accession>A0A1D9G0B2</accession>
<name>A0A1D9G0B2_MOOP1</name>
<reference evidence="3" key="1">
    <citation type="submission" date="2016-10" db="EMBL/GenBank/DDBJ databases">
        <title>Comparative genomics uncovers the prolific and rare metabolic potential of the cyanobacterial genus Moorea.</title>
        <authorList>
            <person name="Leao T."/>
            <person name="Castelao G."/>
            <person name="Korobeynikov A."/>
            <person name="Monroe E.A."/>
            <person name="Podell S."/>
            <person name="Glukhov E."/>
            <person name="Allen E."/>
            <person name="Gerwick W.H."/>
            <person name="Gerwick L."/>
        </authorList>
    </citation>
    <scope>NUCLEOTIDE SEQUENCE [LARGE SCALE GENOMIC DNA]</scope>
    <source>
        <strain evidence="3">JHB</strain>
    </source>
</reference>
<sequence length="283" mass="32747">MQNYKQDHKSVNPENPPRSLVKNFLWIGIGIATLFITGKAAIFGYQQWLSHQEQLFVETMEDLIINKNFVECMNKALEIPESSHKYYNARAFLNQCAQGQLAQAEKVINDSQKATLSEQELKPVDENYKLAINLAKQIPSSTSVYNQAQDAILKWEKKWRQLVGVEGFTDGIYFYQQNKGSNIYLIFQKQGNKILGKKYGFHSDYIVCLRGVIRRDILKDLTGISYGIDFIPQVESVDPINLSKWYRISWDKISNSSNYALHYAYNNKDHHIESCQKEFDKNP</sequence>
<evidence type="ECO:0000256" key="1">
    <source>
        <dbReference type="SAM" id="Phobius"/>
    </source>
</evidence>
<keyword evidence="1" id="KW-0472">Membrane</keyword>